<dbReference type="PROSITE" id="PS51387">
    <property type="entry name" value="FAD_PCMH"/>
    <property type="match status" value="1"/>
</dbReference>
<evidence type="ECO:0000256" key="1">
    <source>
        <dbReference type="ARBA" id="ARBA00022630"/>
    </source>
</evidence>
<evidence type="ECO:0000259" key="4">
    <source>
        <dbReference type="PROSITE" id="PS51387"/>
    </source>
</evidence>
<dbReference type="InterPro" id="IPR051312">
    <property type="entry name" value="Diverse_Substr_Oxidored"/>
</dbReference>
<dbReference type="EMBL" id="JAGIZA010000020">
    <property type="protein sequence ID" value="MBP0495728.1"/>
    <property type="molecule type" value="Genomic_DNA"/>
</dbReference>
<accession>A0A940N1W9</accession>
<evidence type="ECO:0000313" key="6">
    <source>
        <dbReference type="Proteomes" id="UP000677537"/>
    </source>
</evidence>
<evidence type="ECO:0000256" key="2">
    <source>
        <dbReference type="ARBA" id="ARBA00022827"/>
    </source>
</evidence>
<dbReference type="GO" id="GO:0016491">
    <property type="term" value="F:oxidoreductase activity"/>
    <property type="evidence" value="ECO:0007669"/>
    <property type="project" value="UniProtKB-KW"/>
</dbReference>
<dbReference type="InterPro" id="IPR016167">
    <property type="entry name" value="FAD-bd_PCMH_sub1"/>
</dbReference>
<keyword evidence="6" id="KW-1185">Reference proteome</keyword>
<protein>
    <submittedName>
        <fullName evidence="5">FAD binding domain-containing protein</fullName>
    </submittedName>
</protein>
<gene>
    <name evidence="5" type="ORF">J5Y10_23290</name>
</gene>
<dbReference type="RefSeq" id="WP_209376524.1">
    <property type="nucleotide sequence ID" value="NZ_JAGIZA010000020.1"/>
</dbReference>
<dbReference type="SMART" id="SM01092">
    <property type="entry name" value="CO_deh_flav_C"/>
    <property type="match status" value="1"/>
</dbReference>
<dbReference type="AlphaFoldDB" id="A0A940N1W9"/>
<dbReference type="InterPro" id="IPR005107">
    <property type="entry name" value="CO_DH_flav_C"/>
</dbReference>
<dbReference type="Proteomes" id="UP000677537">
    <property type="component" value="Unassembled WGS sequence"/>
</dbReference>
<reference evidence="5" key="1">
    <citation type="submission" date="2021-03" db="EMBL/GenBank/DDBJ databases">
        <authorList>
            <person name="So Y."/>
        </authorList>
    </citation>
    <scope>NUCLEOTIDE SEQUENCE</scope>
    <source>
        <strain evidence="5">SG15</strain>
    </source>
</reference>
<feature type="domain" description="FAD-binding PCMH-type" evidence="4">
    <location>
        <begin position="1"/>
        <end position="178"/>
    </location>
</feature>
<organism evidence="5 6">
    <name type="scientific">Roseomonas indoligenes</name>
    <dbReference type="NCBI Taxonomy" id="2820811"/>
    <lineage>
        <taxon>Bacteria</taxon>
        <taxon>Pseudomonadati</taxon>
        <taxon>Pseudomonadota</taxon>
        <taxon>Alphaproteobacteria</taxon>
        <taxon>Acetobacterales</taxon>
        <taxon>Roseomonadaceae</taxon>
        <taxon>Roseomonas</taxon>
    </lineage>
</organism>
<keyword evidence="1" id="KW-0285">Flavoprotein</keyword>
<comment type="caution">
    <text evidence="5">The sequence shown here is derived from an EMBL/GenBank/DDBJ whole genome shotgun (WGS) entry which is preliminary data.</text>
</comment>
<dbReference type="GO" id="GO:0071949">
    <property type="term" value="F:FAD binding"/>
    <property type="evidence" value="ECO:0007669"/>
    <property type="project" value="InterPro"/>
</dbReference>
<evidence type="ECO:0000256" key="3">
    <source>
        <dbReference type="ARBA" id="ARBA00023002"/>
    </source>
</evidence>
<keyword evidence="3" id="KW-0560">Oxidoreductase</keyword>
<name>A0A940N1W9_9PROT</name>
<dbReference type="InterPro" id="IPR016166">
    <property type="entry name" value="FAD-bd_PCMH"/>
</dbReference>
<dbReference type="Pfam" id="PF00941">
    <property type="entry name" value="FAD_binding_5"/>
    <property type="match status" value="1"/>
</dbReference>
<dbReference type="SUPFAM" id="SSF56176">
    <property type="entry name" value="FAD-binding/transporter-associated domain-like"/>
    <property type="match status" value="1"/>
</dbReference>
<dbReference type="InterPro" id="IPR002346">
    <property type="entry name" value="Mopterin_DH_FAD-bd"/>
</dbReference>
<keyword evidence="2" id="KW-0274">FAD</keyword>
<proteinExistence type="predicted"/>
<dbReference type="InterPro" id="IPR036318">
    <property type="entry name" value="FAD-bd_PCMH-like_sf"/>
</dbReference>
<dbReference type="InterPro" id="IPR016169">
    <property type="entry name" value="FAD-bd_PCMH_sub2"/>
</dbReference>
<dbReference type="PANTHER" id="PTHR42659:SF2">
    <property type="entry name" value="XANTHINE DEHYDROGENASE SUBUNIT C-RELATED"/>
    <property type="match status" value="1"/>
</dbReference>
<evidence type="ECO:0000313" key="5">
    <source>
        <dbReference type="EMBL" id="MBP0495728.1"/>
    </source>
</evidence>
<dbReference type="Gene3D" id="3.30.43.10">
    <property type="entry name" value="Uridine Diphospho-n-acetylenolpyruvylglucosamine Reductase, domain 2"/>
    <property type="match status" value="1"/>
</dbReference>
<dbReference type="SUPFAM" id="SSF55447">
    <property type="entry name" value="CO dehydrogenase flavoprotein C-terminal domain-like"/>
    <property type="match status" value="1"/>
</dbReference>
<dbReference type="Pfam" id="PF03450">
    <property type="entry name" value="CO_deh_flav_C"/>
    <property type="match status" value="1"/>
</dbReference>
<dbReference type="Gene3D" id="3.30.390.50">
    <property type="entry name" value="CO dehydrogenase flavoprotein, C-terminal domain"/>
    <property type="match status" value="1"/>
</dbReference>
<dbReference type="Gene3D" id="3.30.465.10">
    <property type="match status" value="1"/>
</dbReference>
<sequence>MKPPPFHYHAPRTEAEALALLAELAPAEGRILAGGQSLVPAMALRVARPLHLIDINGLPGLDRLDVGDGHLRIGPLVRHAMIRRESVPGPLGALLDKVRGHIAHLPIRTRGTVCGSLANADPASEWCLVVATLGGEMTARSLRGERAIAAEDFFQGFMATALEPDELLAGLRLPLLADGTRWGFHEFSRRAGDYAQAASLVVMEVRDGVVLAARIGIGAVEDRPRRLPEAEALLIGRAPTAELLRQAAATARATLLPTDDDPTRPALAEAMIRRALADAAGIALP</sequence>
<dbReference type="PANTHER" id="PTHR42659">
    <property type="entry name" value="XANTHINE DEHYDROGENASE SUBUNIT C-RELATED"/>
    <property type="match status" value="1"/>
</dbReference>
<dbReference type="InterPro" id="IPR036683">
    <property type="entry name" value="CO_DH_flav_C_dom_sf"/>
</dbReference>